<evidence type="ECO:0000313" key="1">
    <source>
        <dbReference type="EMBL" id="GIY18779.1"/>
    </source>
</evidence>
<sequence length="88" mass="10124">MIQNYRFLTIAATTLKAGGRRRDVRTVIGSKMPRMRQVGGRSGHCIMSGFSGFPVSSGRREEIRHRCYPLRSQTDFHPHQRTMPFSTR</sequence>
<proteinExistence type="predicted"/>
<reference evidence="1 2" key="1">
    <citation type="submission" date="2021-06" db="EMBL/GenBank/DDBJ databases">
        <title>Caerostris darwini draft genome.</title>
        <authorList>
            <person name="Kono N."/>
            <person name="Arakawa K."/>
        </authorList>
    </citation>
    <scope>NUCLEOTIDE SEQUENCE [LARGE SCALE GENOMIC DNA]</scope>
</reference>
<dbReference type="AlphaFoldDB" id="A0AAV4RCN8"/>
<accession>A0AAV4RCN8</accession>
<dbReference type="EMBL" id="BPLQ01005946">
    <property type="protein sequence ID" value="GIY18779.1"/>
    <property type="molecule type" value="Genomic_DNA"/>
</dbReference>
<name>A0AAV4RCN8_9ARAC</name>
<keyword evidence="2" id="KW-1185">Reference proteome</keyword>
<comment type="caution">
    <text evidence="1">The sequence shown here is derived from an EMBL/GenBank/DDBJ whole genome shotgun (WGS) entry which is preliminary data.</text>
</comment>
<evidence type="ECO:0000313" key="2">
    <source>
        <dbReference type="Proteomes" id="UP001054837"/>
    </source>
</evidence>
<gene>
    <name evidence="1" type="ORF">CDAR_580351</name>
</gene>
<dbReference type="Proteomes" id="UP001054837">
    <property type="component" value="Unassembled WGS sequence"/>
</dbReference>
<organism evidence="1 2">
    <name type="scientific">Caerostris darwini</name>
    <dbReference type="NCBI Taxonomy" id="1538125"/>
    <lineage>
        <taxon>Eukaryota</taxon>
        <taxon>Metazoa</taxon>
        <taxon>Ecdysozoa</taxon>
        <taxon>Arthropoda</taxon>
        <taxon>Chelicerata</taxon>
        <taxon>Arachnida</taxon>
        <taxon>Araneae</taxon>
        <taxon>Araneomorphae</taxon>
        <taxon>Entelegynae</taxon>
        <taxon>Araneoidea</taxon>
        <taxon>Araneidae</taxon>
        <taxon>Caerostris</taxon>
    </lineage>
</organism>
<protein>
    <submittedName>
        <fullName evidence="1">Uncharacterized protein</fullName>
    </submittedName>
</protein>